<accession>A0AA85KEK9</accession>
<name>A0AA85KEK9_TRIRE</name>
<evidence type="ECO:0000313" key="2">
    <source>
        <dbReference type="WBParaSite" id="TREG1_8830.1"/>
    </source>
</evidence>
<evidence type="ECO:0000313" key="1">
    <source>
        <dbReference type="Proteomes" id="UP000050795"/>
    </source>
</evidence>
<reference evidence="1" key="1">
    <citation type="submission" date="2022-06" db="EMBL/GenBank/DDBJ databases">
        <authorList>
            <person name="Berger JAMES D."/>
            <person name="Berger JAMES D."/>
        </authorList>
    </citation>
    <scope>NUCLEOTIDE SEQUENCE [LARGE SCALE GENOMIC DNA]</scope>
</reference>
<protein>
    <submittedName>
        <fullName evidence="2">Uncharacterized protein</fullName>
    </submittedName>
</protein>
<organism evidence="1 2">
    <name type="scientific">Trichobilharzia regenti</name>
    <name type="common">Nasal bird schistosome</name>
    <dbReference type="NCBI Taxonomy" id="157069"/>
    <lineage>
        <taxon>Eukaryota</taxon>
        <taxon>Metazoa</taxon>
        <taxon>Spiralia</taxon>
        <taxon>Lophotrochozoa</taxon>
        <taxon>Platyhelminthes</taxon>
        <taxon>Trematoda</taxon>
        <taxon>Digenea</taxon>
        <taxon>Strigeidida</taxon>
        <taxon>Schistosomatoidea</taxon>
        <taxon>Schistosomatidae</taxon>
        <taxon>Trichobilharzia</taxon>
    </lineage>
</organism>
<dbReference type="Proteomes" id="UP000050795">
    <property type="component" value="Unassembled WGS sequence"/>
</dbReference>
<sequence length="486" mass="55674">METVVNAISGLDWKATKFLEFRKVVGKGFRGHTLRKQSLNYKNRPVHVVVEVCRLKSEMKELVVEVALYDNRFVVVWKRPLYRIRAEEFVTDPKSIPVSLSVAPTCGLVYPRQCGVAFVGFPTNDIHDGHYSAISLSLEDGIVLWHHLVGDFEDSSRKFHDLLSKNWKLGLSKQFQFSTHGESPWIEYRSCLSQVLPVRWFGMHSSEIHLIYAAKDSKYDFGSRLPDPNAIAVIHPLGLDLLDSKSGRPLTTISLKWRVGSVYAILSTAASNNFIRWKLGLPTIYEIRVSSQITEYPSSGLRVKMHHASDETRASLESDFSHTVDCQGLFIRYEYSSNNWELEKSVYSNSVFEVHSSTFHGLCRPFKLWEYARLGRSDWQEDERKSLPPIVVKRHSEISSLAGLWHSLLNNKGGEFDLHIRNQRLSYLKEHEYHDIFFLTSDGTITSVSNHGHENWRVSSDVSWLQVSRTLGNFESLAVKDLLTEI</sequence>
<keyword evidence="1" id="KW-1185">Reference proteome</keyword>
<dbReference type="WBParaSite" id="TREG1_8830.1">
    <property type="protein sequence ID" value="TREG1_8830.1"/>
    <property type="gene ID" value="TREG1_8830"/>
</dbReference>
<proteinExistence type="predicted"/>
<dbReference type="AlphaFoldDB" id="A0AA85KEK9"/>
<reference evidence="2" key="2">
    <citation type="submission" date="2023-11" db="UniProtKB">
        <authorList>
            <consortium name="WormBaseParasite"/>
        </authorList>
    </citation>
    <scope>IDENTIFICATION</scope>
</reference>